<feature type="non-terminal residue" evidence="2">
    <location>
        <position position="100"/>
    </location>
</feature>
<evidence type="ECO:0000313" key="3">
    <source>
        <dbReference type="Proteomes" id="UP000001357"/>
    </source>
</evidence>
<dbReference type="InParanoid" id="A9VB74"/>
<accession>A9VB74</accession>
<gene>
    <name evidence="2" type="ORF">MONBRDRAFT_29476</name>
</gene>
<proteinExistence type="predicted"/>
<sequence>MSRTGFGLARPSSEPLAKRDKIDLGQVDEKLAKRVTQQLGRLQAETQLEDAAWSSLPEAWLHKSYATTFSYVGKKKAKHEQQHSAILRLYEAHAPLLPDS</sequence>
<dbReference type="GeneID" id="5895246"/>
<evidence type="ECO:0000256" key="1">
    <source>
        <dbReference type="SAM" id="MobiDB-lite"/>
    </source>
</evidence>
<dbReference type="Proteomes" id="UP000001357">
    <property type="component" value="Unassembled WGS sequence"/>
</dbReference>
<evidence type="ECO:0000313" key="2">
    <source>
        <dbReference type="EMBL" id="EDQ85138.1"/>
    </source>
</evidence>
<dbReference type="KEGG" id="mbr:MONBRDRAFT_29476"/>
<organism evidence="2 3">
    <name type="scientific">Monosiga brevicollis</name>
    <name type="common">Choanoflagellate</name>
    <dbReference type="NCBI Taxonomy" id="81824"/>
    <lineage>
        <taxon>Eukaryota</taxon>
        <taxon>Choanoflagellata</taxon>
        <taxon>Craspedida</taxon>
        <taxon>Salpingoecidae</taxon>
        <taxon>Monosiga</taxon>
    </lineage>
</organism>
<reference evidence="2 3" key="1">
    <citation type="journal article" date="2008" name="Nature">
        <title>The genome of the choanoflagellate Monosiga brevicollis and the origin of metazoans.</title>
        <authorList>
            <consortium name="JGI Sequencing"/>
            <person name="King N."/>
            <person name="Westbrook M.J."/>
            <person name="Young S.L."/>
            <person name="Kuo A."/>
            <person name="Abedin M."/>
            <person name="Chapman J."/>
            <person name="Fairclough S."/>
            <person name="Hellsten U."/>
            <person name="Isogai Y."/>
            <person name="Letunic I."/>
            <person name="Marr M."/>
            <person name="Pincus D."/>
            <person name="Putnam N."/>
            <person name="Rokas A."/>
            <person name="Wright K.J."/>
            <person name="Zuzow R."/>
            <person name="Dirks W."/>
            <person name="Good M."/>
            <person name="Goodstein D."/>
            <person name="Lemons D."/>
            <person name="Li W."/>
            <person name="Lyons J.B."/>
            <person name="Morris A."/>
            <person name="Nichols S."/>
            <person name="Richter D.J."/>
            <person name="Salamov A."/>
            <person name="Bork P."/>
            <person name="Lim W.A."/>
            <person name="Manning G."/>
            <person name="Miller W.T."/>
            <person name="McGinnis W."/>
            <person name="Shapiro H."/>
            <person name="Tjian R."/>
            <person name="Grigoriev I.V."/>
            <person name="Rokhsar D."/>
        </authorList>
    </citation>
    <scope>NUCLEOTIDE SEQUENCE [LARGE SCALE GENOMIC DNA]</scope>
    <source>
        <strain evidence="3">MX1 / ATCC 50154</strain>
    </source>
</reference>
<keyword evidence="3" id="KW-1185">Reference proteome</keyword>
<name>A9VB74_MONBE</name>
<dbReference type="RefSeq" id="XP_001749963.1">
    <property type="nucleotide sequence ID" value="XM_001749911.1"/>
</dbReference>
<protein>
    <submittedName>
        <fullName evidence="2">Uncharacterized protein</fullName>
    </submittedName>
</protein>
<feature type="region of interest" description="Disordered" evidence="1">
    <location>
        <begin position="1"/>
        <end position="21"/>
    </location>
</feature>
<dbReference type="AlphaFoldDB" id="A9VB74"/>
<dbReference type="EMBL" id="CH991576">
    <property type="protein sequence ID" value="EDQ85138.1"/>
    <property type="molecule type" value="Genomic_DNA"/>
</dbReference>